<reference evidence="3" key="1">
    <citation type="submission" date="2020-06" db="EMBL/GenBank/DDBJ databases">
        <authorList>
            <person name="Li T."/>
            <person name="Hu X."/>
            <person name="Zhang T."/>
            <person name="Song X."/>
            <person name="Zhang H."/>
            <person name="Dai N."/>
            <person name="Sheng W."/>
            <person name="Hou X."/>
            <person name="Wei L."/>
        </authorList>
    </citation>
    <scope>NUCLEOTIDE SEQUENCE</scope>
    <source>
        <strain evidence="3">KEN8</strain>
        <tissue evidence="3">Leaf</tissue>
    </source>
</reference>
<proteinExistence type="inferred from homology"/>
<dbReference type="PANTHER" id="PTHR10353:SF318">
    <property type="entry name" value="BETA-GLUCOSIDASE 31-RELATED"/>
    <property type="match status" value="1"/>
</dbReference>
<gene>
    <name evidence="3" type="ORF">Scaly_1652300</name>
</gene>
<sequence length="448" mass="50917">MSSECPFPGHGYYLNLLNTQSVPGGKLSGGVNKEGIAFYNNIFDELLANGIIPFVTLFHWDLPQALEDEYTGFLNPLIIDDFRDFSELCFKEFGDRVKHWITINEPFGYTNGGYDGGYRGSYAPGRCSYRDLCAHGNSATEPYIAAHHLLLSHAAAVKLYKEKYQTSSNHTTAVDGSQPIQKGEIGMTLITNWMVPYSSNVLDVKAAQRALDFIYGWFLHPLVYGEYPQIMQSLVGSRLPKFTEEQIEMLKGSFDFLGLNYYTGNYAADVPVRSGNISSTTDSMVSLSTYDINGVAIGYPTENDDFFVYPRGLYNLLMYTKMRYKNPIIYITETGIADRKDGTIKHIEDLHRIDFYNRHFWAVQKAINKGVKVKGIFGWSFLDDFEWASGYHLGFGFHYVDFENELKRIPKLSAIWFKHFLNKSSEKDVAELTIPKSLSHVLSQVRED</sequence>
<evidence type="ECO:0000256" key="2">
    <source>
        <dbReference type="RuleBase" id="RU003690"/>
    </source>
</evidence>
<dbReference type="Pfam" id="PF00232">
    <property type="entry name" value="Glyco_hydro_1"/>
    <property type="match status" value="1"/>
</dbReference>
<dbReference type="InterPro" id="IPR001360">
    <property type="entry name" value="Glyco_hydro_1"/>
</dbReference>
<protein>
    <submittedName>
        <fullName evidence="3">Furcatin hydrolase</fullName>
    </submittedName>
</protein>
<evidence type="ECO:0000256" key="1">
    <source>
        <dbReference type="ARBA" id="ARBA00010838"/>
    </source>
</evidence>
<dbReference type="Gene3D" id="3.20.20.80">
    <property type="entry name" value="Glycosidases"/>
    <property type="match status" value="1"/>
</dbReference>
<dbReference type="PRINTS" id="PR00131">
    <property type="entry name" value="GLHYDRLASE1"/>
</dbReference>
<evidence type="ECO:0000313" key="3">
    <source>
        <dbReference type="EMBL" id="KAL0346363.1"/>
    </source>
</evidence>
<name>A0AAW2NSK7_9LAMI</name>
<keyword evidence="3" id="KW-0378">Hydrolase</keyword>
<dbReference type="AlphaFoldDB" id="A0AAW2NSK7"/>
<dbReference type="InterPro" id="IPR017853">
    <property type="entry name" value="GH"/>
</dbReference>
<dbReference type="SUPFAM" id="SSF51445">
    <property type="entry name" value="(Trans)glycosidases"/>
    <property type="match status" value="1"/>
</dbReference>
<comment type="similarity">
    <text evidence="1 2">Belongs to the glycosyl hydrolase 1 family.</text>
</comment>
<dbReference type="FunFam" id="3.20.20.80:FF:000041">
    <property type="entry name" value="Beta-glucosidase 7"/>
    <property type="match status" value="1"/>
</dbReference>
<dbReference type="GO" id="GO:0008422">
    <property type="term" value="F:beta-glucosidase activity"/>
    <property type="evidence" value="ECO:0007669"/>
    <property type="project" value="TreeGrafter"/>
</dbReference>
<dbReference type="PANTHER" id="PTHR10353">
    <property type="entry name" value="GLYCOSYL HYDROLASE"/>
    <property type="match status" value="1"/>
</dbReference>
<organism evidence="3">
    <name type="scientific">Sesamum calycinum</name>
    <dbReference type="NCBI Taxonomy" id="2727403"/>
    <lineage>
        <taxon>Eukaryota</taxon>
        <taxon>Viridiplantae</taxon>
        <taxon>Streptophyta</taxon>
        <taxon>Embryophyta</taxon>
        <taxon>Tracheophyta</taxon>
        <taxon>Spermatophyta</taxon>
        <taxon>Magnoliopsida</taxon>
        <taxon>eudicotyledons</taxon>
        <taxon>Gunneridae</taxon>
        <taxon>Pentapetalae</taxon>
        <taxon>asterids</taxon>
        <taxon>lamiids</taxon>
        <taxon>Lamiales</taxon>
        <taxon>Pedaliaceae</taxon>
        <taxon>Sesamum</taxon>
    </lineage>
</organism>
<accession>A0AAW2NSK7</accession>
<dbReference type="EMBL" id="JACGWM010000010">
    <property type="protein sequence ID" value="KAL0346363.1"/>
    <property type="molecule type" value="Genomic_DNA"/>
</dbReference>
<comment type="caution">
    <text evidence="3">The sequence shown here is derived from an EMBL/GenBank/DDBJ whole genome shotgun (WGS) entry which is preliminary data.</text>
</comment>
<dbReference type="GO" id="GO:0005975">
    <property type="term" value="P:carbohydrate metabolic process"/>
    <property type="evidence" value="ECO:0007669"/>
    <property type="project" value="InterPro"/>
</dbReference>
<reference evidence="3" key="2">
    <citation type="journal article" date="2024" name="Plant">
        <title>Genomic evolution and insights into agronomic trait innovations of Sesamum species.</title>
        <authorList>
            <person name="Miao H."/>
            <person name="Wang L."/>
            <person name="Qu L."/>
            <person name="Liu H."/>
            <person name="Sun Y."/>
            <person name="Le M."/>
            <person name="Wang Q."/>
            <person name="Wei S."/>
            <person name="Zheng Y."/>
            <person name="Lin W."/>
            <person name="Duan Y."/>
            <person name="Cao H."/>
            <person name="Xiong S."/>
            <person name="Wang X."/>
            <person name="Wei L."/>
            <person name="Li C."/>
            <person name="Ma Q."/>
            <person name="Ju M."/>
            <person name="Zhao R."/>
            <person name="Li G."/>
            <person name="Mu C."/>
            <person name="Tian Q."/>
            <person name="Mei H."/>
            <person name="Zhang T."/>
            <person name="Gao T."/>
            <person name="Zhang H."/>
        </authorList>
    </citation>
    <scope>NUCLEOTIDE SEQUENCE</scope>
    <source>
        <strain evidence="3">KEN8</strain>
    </source>
</reference>